<dbReference type="CDD" id="cd01949">
    <property type="entry name" value="GGDEF"/>
    <property type="match status" value="1"/>
</dbReference>
<dbReference type="InterPro" id="IPR050469">
    <property type="entry name" value="Diguanylate_Cyclase"/>
</dbReference>
<feature type="domain" description="GGDEF" evidence="4">
    <location>
        <begin position="426"/>
        <end position="559"/>
    </location>
</feature>
<dbReference type="SUPFAM" id="SSF55781">
    <property type="entry name" value="GAF domain-like"/>
    <property type="match status" value="1"/>
</dbReference>
<dbReference type="SUPFAM" id="SSF55073">
    <property type="entry name" value="Nucleotide cyclase"/>
    <property type="match status" value="1"/>
</dbReference>
<sequence length="569" mass="62710">MERFAWVEEALVSSGTVLVRLTPELQVHDVVGDAVRVLGEPGEVWIGRGLAELPGEAAAVAEAWVSRGAVHAAKPSMPLELGDGSCCRLADGGLVLRLSARQKASRGVIARMADHLPVMVAYVDRDFCFRFNNRAYLDFIGQPAEALMGQPVSSVLDADSYAKIRPRFDLALAGQEVSYEDSLVLQDGRQIYFKVHYLPDVVEDEVMGFYAIIQDVSEYRSMIQLLRDVHTGVNRTDIGVSEIVDMLLRDALSYLRLDIALVSQVEGERYTVRWAASDNAPVGAGDSFALGDTYCRLTLDADDVFHTHRAGQDERVKGHPCYENFQLETYIGAPLRIQGKVWGTLNFSSPSARRHAFSEVDIELVRLLVGAVERVISNEMEVERIRLERDQLEDQAMTDALTGLPNRSQLDRHVTRLIEECDSGGMVFSLAAVDIDFFKQVNDGFGHAAGDQVLTWLAQTVANCLRDGDLVARTGGEEFVVVMRRTALPEAIKAAERVRRAVEGGGITLSDGQAIRITISIGVSQYRKGEGFAPLFERADRRLYSAKRSGRNRVCAATDGESSQEASRV</sequence>
<dbReference type="Gene3D" id="3.30.70.270">
    <property type="match status" value="1"/>
</dbReference>
<name>A0AAU7KXI1_9GAMM</name>
<organism evidence="5">
    <name type="scientific">Halomonas sp. H10-59</name>
    <dbReference type="NCBI Taxonomy" id="2950874"/>
    <lineage>
        <taxon>Bacteria</taxon>
        <taxon>Pseudomonadati</taxon>
        <taxon>Pseudomonadota</taxon>
        <taxon>Gammaproteobacteria</taxon>
        <taxon>Oceanospirillales</taxon>
        <taxon>Halomonadaceae</taxon>
        <taxon>Halomonas</taxon>
    </lineage>
</organism>
<protein>
    <recommendedName>
        <fullName evidence="2">diguanylate cyclase</fullName>
        <ecNumber evidence="2">2.7.7.65</ecNumber>
    </recommendedName>
</protein>
<dbReference type="InterPro" id="IPR029787">
    <property type="entry name" value="Nucleotide_cyclase"/>
</dbReference>
<dbReference type="InterPro" id="IPR013656">
    <property type="entry name" value="PAS_4"/>
</dbReference>
<dbReference type="NCBIfam" id="TIGR00229">
    <property type="entry name" value="sensory_box"/>
    <property type="match status" value="1"/>
</dbReference>
<gene>
    <name evidence="5" type="ORF">NFG57_06650</name>
</gene>
<dbReference type="SMART" id="SM00065">
    <property type="entry name" value="GAF"/>
    <property type="match status" value="1"/>
</dbReference>
<dbReference type="RefSeq" id="WP_348815737.1">
    <property type="nucleotide sequence ID" value="NZ_CP098828.1"/>
</dbReference>
<dbReference type="Pfam" id="PF08448">
    <property type="entry name" value="PAS_4"/>
    <property type="match status" value="1"/>
</dbReference>
<keyword evidence="5" id="KW-0548">Nucleotidyltransferase</keyword>
<dbReference type="EC" id="2.7.7.65" evidence="2"/>
<dbReference type="InterPro" id="IPR043128">
    <property type="entry name" value="Rev_trsase/Diguanyl_cyclase"/>
</dbReference>
<dbReference type="InterPro" id="IPR029016">
    <property type="entry name" value="GAF-like_dom_sf"/>
</dbReference>
<dbReference type="NCBIfam" id="TIGR00254">
    <property type="entry name" value="GGDEF"/>
    <property type="match status" value="1"/>
</dbReference>
<accession>A0AAU7KXI1</accession>
<dbReference type="SMART" id="SM00091">
    <property type="entry name" value="PAS"/>
    <property type="match status" value="2"/>
</dbReference>
<comment type="catalytic activity">
    <reaction evidence="3">
        <text>2 GTP = 3',3'-c-di-GMP + 2 diphosphate</text>
        <dbReference type="Rhea" id="RHEA:24898"/>
        <dbReference type="ChEBI" id="CHEBI:33019"/>
        <dbReference type="ChEBI" id="CHEBI:37565"/>
        <dbReference type="ChEBI" id="CHEBI:58805"/>
        <dbReference type="EC" id="2.7.7.65"/>
    </reaction>
</comment>
<evidence type="ECO:0000256" key="3">
    <source>
        <dbReference type="ARBA" id="ARBA00034247"/>
    </source>
</evidence>
<keyword evidence="5" id="KW-0808">Transferase</keyword>
<dbReference type="GO" id="GO:0052621">
    <property type="term" value="F:diguanylate cyclase activity"/>
    <property type="evidence" value="ECO:0007669"/>
    <property type="project" value="UniProtKB-EC"/>
</dbReference>
<dbReference type="InterPro" id="IPR003018">
    <property type="entry name" value="GAF"/>
</dbReference>
<dbReference type="EMBL" id="CP098828">
    <property type="protein sequence ID" value="XBO76445.1"/>
    <property type="molecule type" value="Genomic_DNA"/>
</dbReference>
<dbReference type="Gene3D" id="3.30.450.20">
    <property type="entry name" value="PAS domain"/>
    <property type="match status" value="1"/>
</dbReference>
<proteinExistence type="predicted"/>
<comment type="cofactor">
    <cofactor evidence="1">
        <name>Mg(2+)</name>
        <dbReference type="ChEBI" id="CHEBI:18420"/>
    </cofactor>
</comment>
<dbReference type="PROSITE" id="PS50887">
    <property type="entry name" value="GGDEF"/>
    <property type="match status" value="1"/>
</dbReference>
<reference evidence="5" key="1">
    <citation type="submission" date="2022-06" db="EMBL/GenBank/DDBJ databases">
        <title>A novel DMS-producing enzyme.</title>
        <authorList>
            <person name="Zhang Y."/>
        </authorList>
    </citation>
    <scope>NUCLEOTIDE SEQUENCE</scope>
    <source>
        <strain evidence="5">H10-59</strain>
    </source>
</reference>
<dbReference type="SMART" id="SM00267">
    <property type="entry name" value="GGDEF"/>
    <property type="match status" value="1"/>
</dbReference>
<dbReference type="Pfam" id="PF01590">
    <property type="entry name" value="GAF"/>
    <property type="match status" value="1"/>
</dbReference>
<dbReference type="Pfam" id="PF00990">
    <property type="entry name" value="GGDEF"/>
    <property type="match status" value="1"/>
</dbReference>
<evidence type="ECO:0000256" key="2">
    <source>
        <dbReference type="ARBA" id="ARBA00012528"/>
    </source>
</evidence>
<dbReference type="InterPro" id="IPR000160">
    <property type="entry name" value="GGDEF_dom"/>
</dbReference>
<evidence type="ECO:0000259" key="4">
    <source>
        <dbReference type="PROSITE" id="PS50887"/>
    </source>
</evidence>
<dbReference type="InterPro" id="IPR035965">
    <property type="entry name" value="PAS-like_dom_sf"/>
</dbReference>
<dbReference type="CDD" id="cd00130">
    <property type="entry name" value="PAS"/>
    <property type="match status" value="1"/>
</dbReference>
<dbReference type="InterPro" id="IPR000014">
    <property type="entry name" value="PAS"/>
</dbReference>
<dbReference type="FunFam" id="3.30.70.270:FF:000001">
    <property type="entry name" value="Diguanylate cyclase domain protein"/>
    <property type="match status" value="1"/>
</dbReference>
<dbReference type="Gene3D" id="3.30.450.40">
    <property type="match status" value="1"/>
</dbReference>
<evidence type="ECO:0000313" key="5">
    <source>
        <dbReference type="EMBL" id="XBO76445.1"/>
    </source>
</evidence>
<dbReference type="SUPFAM" id="SSF55785">
    <property type="entry name" value="PYP-like sensor domain (PAS domain)"/>
    <property type="match status" value="1"/>
</dbReference>
<dbReference type="PANTHER" id="PTHR45138">
    <property type="entry name" value="REGULATORY COMPONENTS OF SENSORY TRANSDUCTION SYSTEM"/>
    <property type="match status" value="1"/>
</dbReference>
<dbReference type="PANTHER" id="PTHR45138:SF9">
    <property type="entry name" value="DIGUANYLATE CYCLASE DGCM-RELATED"/>
    <property type="match status" value="1"/>
</dbReference>
<dbReference type="AlphaFoldDB" id="A0AAU7KXI1"/>
<evidence type="ECO:0000256" key="1">
    <source>
        <dbReference type="ARBA" id="ARBA00001946"/>
    </source>
</evidence>